<keyword evidence="9" id="KW-0406">Ion transport</keyword>
<keyword evidence="10 11" id="KW-0472">Membrane</keyword>
<feature type="transmembrane region" description="Helical" evidence="11">
    <location>
        <begin position="58"/>
        <end position="79"/>
    </location>
</feature>
<keyword evidence="7" id="KW-0560">Oxidoreductase</keyword>
<dbReference type="Pfam" id="PF08022">
    <property type="entry name" value="FAD_binding_8"/>
    <property type="match status" value="1"/>
</dbReference>
<reference evidence="14" key="1">
    <citation type="journal article" date="2009" name="Genome Res.">
        <title>Comparative genomic analyses of the human fungal pathogens Coccidioides and their relatives.</title>
        <authorList>
            <person name="Sharpton T.J."/>
            <person name="Stajich J.E."/>
            <person name="Rounsley S.D."/>
            <person name="Gardner M.J."/>
            <person name="Wortman J.R."/>
            <person name="Jordar V.S."/>
            <person name="Maiti R."/>
            <person name="Kodira C.D."/>
            <person name="Neafsey D.E."/>
            <person name="Zeng Q."/>
            <person name="Hung C.-Y."/>
            <person name="McMahan C."/>
            <person name="Muszewska A."/>
            <person name="Grynberg M."/>
            <person name="Mandel M.A."/>
            <person name="Kellner E.M."/>
            <person name="Barker B.M."/>
            <person name="Galgiani J.N."/>
            <person name="Orbach M.J."/>
            <person name="Kirkland T.N."/>
            <person name="Cole G.T."/>
            <person name="Henn M.R."/>
            <person name="Birren B.W."/>
            <person name="Taylor J.W."/>
        </authorList>
    </citation>
    <scope>NUCLEOTIDE SEQUENCE [LARGE SCALE GENOMIC DNA]</scope>
    <source>
        <strain evidence="14">RS</strain>
    </source>
</reference>
<dbReference type="InterPro" id="IPR013121">
    <property type="entry name" value="Fe_red_NAD-bd_6"/>
</dbReference>
<dbReference type="GO" id="GO:0043020">
    <property type="term" value="C:NADPH oxidase complex"/>
    <property type="evidence" value="ECO:0007669"/>
    <property type="project" value="TreeGrafter"/>
</dbReference>
<dbReference type="GO" id="GO:0046872">
    <property type="term" value="F:metal ion binding"/>
    <property type="evidence" value="ECO:0007669"/>
    <property type="project" value="UniProtKB-KW"/>
</dbReference>
<dbReference type="InterPro" id="IPR017927">
    <property type="entry name" value="FAD-bd_FR_type"/>
</dbReference>
<feature type="transmembrane region" description="Helical" evidence="11">
    <location>
        <begin position="324"/>
        <end position="341"/>
    </location>
</feature>
<protein>
    <submittedName>
        <fullName evidence="13">NADPH oxidase isoform 2</fullName>
    </submittedName>
</protein>
<dbReference type="PANTHER" id="PTHR11972">
    <property type="entry name" value="NADPH OXIDASE"/>
    <property type="match status" value="1"/>
</dbReference>
<dbReference type="PRINTS" id="PR00466">
    <property type="entry name" value="GP91PHOX"/>
</dbReference>
<feature type="transmembrane region" description="Helical" evidence="11">
    <location>
        <begin position="267"/>
        <end position="285"/>
    </location>
</feature>
<dbReference type="SFLD" id="SFLDS00052">
    <property type="entry name" value="Ferric_Reductase_Domain"/>
    <property type="match status" value="1"/>
</dbReference>
<dbReference type="FunFam" id="2.40.30.10:FF:000103">
    <property type="entry name" value="NADPH oxidase 2"/>
    <property type="match status" value="1"/>
</dbReference>
<gene>
    <name evidence="13" type="ORF">CIMG_00491</name>
</gene>
<evidence type="ECO:0000256" key="4">
    <source>
        <dbReference type="ARBA" id="ARBA00022723"/>
    </source>
</evidence>
<dbReference type="SFLD" id="SFLDG01169">
    <property type="entry name" value="NADPH_oxidase_subgroup_(NOX)"/>
    <property type="match status" value="1"/>
</dbReference>
<dbReference type="VEuPathDB" id="FungiDB:CIMG_00491"/>
<evidence type="ECO:0000256" key="3">
    <source>
        <dbReference type="ARBA" id="ARBA00022692"/>
    </source>
</evidence>
<evidence type="ECO:0000256" key="9">
    <source>
        <dbReference type="ARBA" id="ARBA00023065"/>
    </source>
</evidence>
<dbReference type="OrthoDB" id="167398at2759"/>
<evidence type="ECO:0000256" key="2">
    <source>
        <dbReference type="ARBA" id="ARBA00022617"/>
    </source>
</evidence>
<feature type="domain" description="FAD-binding FR-type" evidence="12">
    <location>
        <begin position="293"/>
        <end position="425"/>
    </location>
</feature>
<dbReference type="InterPro" id="IPR000778">
    <property type="entry name" value="Cyt_b245_heavy_chain"/>
</dbReference>
<comment type="subcellular location">
    <subcellularLocation>
        <location evidence="1">Membrane</location>
        <topology evidence="1">Multi-pass membrane protein</topology>
    </subcellularLocation>
</comment>
<dbReference type="PROSITE" id="PS51384">
    <property type="entry name" value="FAD_FR"/>
    <property type="match status" value="1"/>
</dbReference>
<dbReference type="AlphaFoldDB" id="J3KH40"/>
<dbReference type="Proteomes" id="UP000001261">
    <property type="component" value="Unassembled WGS sequence"/>
</dbReference>
<dbReference type="InterPro" id="IPR013112">
    <property type="entry name" value="FAD-bd_8"/>
</dbReference>
<evidence type="ECO:0000313" key="14">
    <source>
        <dbReference type="Proteomes" id="UP000001261"/>
    </source>
</evidence>
<dbReference type="GeneID" id="4568168"/>
<dbReference type="Gene3D" id="3.40.50.80">
    <property type="entry name" value="Nucleotide-binding domain of ferredoxin-NADP reductase (FNR) module"/>
    <property type="match status" value="1"/>
</dbReference>
<keyword evidence="6 11" id="KW-1133">Transmembrane helix</keyword>
<reference evidence="14" key="2">
    <citation type="journal article" date="2010" name="Genome Res.">
        <title>Population genomic sequencing of Coccidioides fungi reveals recent hybridization and transposon control.</title>
        <authorList>
            <person name="Neafsey D.E."/>
            <person name="Barker B.M."/>
            <person name="Sharpton T.J."/>
            <person name="Stajich J.E."/>
            <person name="Park D.J."/>
            <person name="Whiston E."/>
            <person name="Hung C.-Y."/>
            <person name="McMahan C."/>
            <person name="White J."/>
            <person name="Sykes S."/>
            <person name="Heiman D."/>
            <person name="Young S."/>
            <person name="Zeng Q."/>
            <person name="Abouelleil A."/>
            <person name="Aftuck L."/>
            <person name="Bessette D."/>
            <person name="Brown A."/>
            <person name="FitzGerald M."/>
            <person name="Lui A."/>
            <person name="Macdonald J.P."/>
            <person name="Priest M."/>
            <person name="Orbach M.J."/>
            <person name="Galgiani J.N."/>
            <person name="Kirkland T.N."/>
            <person name="Cole G.T."/>
            <person name="Birren B.W."/>
            <person name="Henn M.R."/>
            <person name="Taylor J.W."/>
            <person name="Rounsley S.D."/>
        </authorList>
    </citation>
    <scope>GENOME REANNOTATION</scope>
    <source>
        <strain evidence="14">RS</strain>
    </source>
</reference>
<feature type="transmembrane region" description="Helical" evidence="11">
    <location>
        <begin position="91"/>
        <end position="114"/>
    </location>
</feature>
<dbReference type="FunFam" id="3.40.50.80:FF:000004">
    <property type="entry name" value="NADPH oxidase isoform 2"/>
    <property type="match status" value="1"/>
</dbReference>
<dbReference type="InParanoid" id="J3KH40"/>
<dbReference type="InterPro" id="IPR039261">
    <property type="entry name" value="FNR_nucleotide-bd"/>
</dbReference>
<keyword evidence="8" id="KW-0408">Iron</keyword>
<dbReference type="KEGG" id="cim:CIMG_00491"/>
<dbReference type="GO" id="GO:0042554">
    <property type="term" value="P:superoxide anion generation"/>
    <property type="evidence" value="ECO:0007669"/>
    <property type="project" value="TreeGrafter"/>
</dbReference>
<dbReference type="GO" id="GO:0006811">
    <property type="term" value="P:monoatomic ion transport"/>
    <property type="evidence" value="ECO:0007669"/>
    <property type="project" value="UniProtKB-KW"/>
</dbReference>
<dbReference type="GO" id="GO:0006952">
    <property type="term" value="P:defense response"/>
    <property type="evidence" value="ECO:0007669"/>
    <property type="project" value="TreeGrafter"/>
</dbReference>
<evidence type="ECO:0000256" key="5">
    <source>
        <dbReference type="ARBA" id="ARBA00022982"/>
    </source>
</evidence>
<dbReference type="SUPFAM" id="SSF52343">
    <property type="entry name" value="Ferredoxin reductase-like, C-terminal NADP-linked domain"/>
    <property type="match status" value="1"/>
</dbReference>
<keyword evidence="4" id="KW-0479">Metal-binding</keyword>
<dbReference type="Pfam" id="PF01794">
    <property type="entry name" value="Ferric_reduct"/>
    <property type="match status" value="1"/>
</dbReference>
<keyword evidence="9" id="KW-0813">Transport</keyword>
<dbReference type="STRING" id="246410.J3KH40"/>
<name>J3KH40_COCIM</name>
<accession>J3KH40</accession>
<evidence type="ECO:0000256" key="1">
    <source>
        <dbReference type="ARBA" id="ARBA00004141"/>
    </source>
</evidence>
<keyword evidence="3 11" id="KW-0812">Transmembrane</keyword>
<feature type="transmembrane region" description="Helical" evidence="11">
    <location>
        <begin position="236"/>
        <end position="255"/>
    </location>
</feature>
<sequence>MSFKNPYSDTYAPGPERARWPPLTRMLMSGEMSGEPPRDLTMKEKFDRWMVNEGWRRLTVAVFVLAHLMIFGFGLMHYGLKDNLTGSRATFGVTFTIARAAALVLHFDVGLILFRTCHVTLMRRRSLTDSALAVCRTLISLMRQTPLNGIIQFDKNITFHKLVAWSIVTFSWIHTVAHWVNYAQLAAKQGLGVAGFLLANVVTGPGWTGYIMLIALMAMALTSIGKRRRANFERFWYTHHLFVIFFFFWAFHGAFCMIKPDYPPFCAGIGVFWMYWIYGAVIYLVERLLREIRGRHKTYITKVVQHPSNVVEIQMKKEKTKTRAGQYIFLCCPTVSVWQYHPFTLTSAPEEDYISVHIRCVGDFTKALAKTLGCTFDEGKGKGGKGKTGVVGVNNQMAPDDVDPSIRRVLPRIYVDGPFGSASEDVFKYEVAVLVGAGIGVTPFASILKSIWYRMNYPQTKTRLRKVYFFWICRDFGSFEWFQSLLLAIEAQDTANHIEIHTYLTAKIRPDDATNIMINDANAEQDTITGLRAPTNFGRPNWDMVFRSIRKLHAPAEAGVFFCGPKPLGSVLHVKCNMYSEPGFNFVWGKENF</sequence>
<evidence type="ECO:0000259" key="12">
    <source>
        <dbReference type="PROSITE" id="PS51384"/>
    </source>
</evidence>
<evidence type="ECO:0000313" key="13">
    <source>
        <dbReference type="EMBL" id="EAS35137.3"/>
    </source>
</evidence>
<dbReference type="EMBL" id="GG704911">
    <property type="protein sequence ID" value="EAS35137.3"/>
    <property type="molecule type" value="Genomic_DNA"/>
</dbReference>
<dbReference type="Pfam" id="PF08030">
    <property type="entry name" value="NAD_binding_6"/>
    <property type="match status" value="1"/>
</dbReference>
<keyword evidence="5" id="KW-0249">Electron transport</keyword>
<evidence type="ECO:0000256" key="10">
    <source>
        <dbReference type="ARBA" id="ARBA00023136"/>
    </source>
</evidence>
<evidence type="ECO:0000256" key="6">
    <source>
        <dbReference type="ARBA" id="ARBA00022989"/>
    </source>
</evidence>
<proteinExistence type="predicted"/>
<evidence type="ECO:0000256" key="8">
    <source>
        <dbReference type="ARBA" id="ARBA00023004"/>
    </source>
</evidence>
<dbReference type="RefSeq" id="XP_001246720.2">
    <property type="nucleotide sequence ID" value="XM_001246719.2"/>
</dbReference>
<dbReference type="SFLD" id="SFLDG01168">
    <property type="entry name" value="Ferric_reductase_subgroup_(FRE"/>
    <property type="match status" value="1"/>
</dbReference>
<organism evidence="13 14">
    <name type="scientific">Coccidioides immitis (strain RS)</name>
    <name type="common">Valley fever fungus</name>
    <dbReference type="NCBI Taxonomy" id="246410"/>
    <lineage>
        <taxon>Eukaryota</taxon>
        <taxon>Fungi</taxon>
        <taxon>Dikarya</taxon>
        <taxon>Ascomycota</taxon>
        <taxon>Pezizomycotina</taxon>
        <taxon>Eurotiomycetes</taxon>
        <taxon>Eurotiomycetidae</taxon>
        <taxon>Onygenales</taxon>
        <taxon>Onygenaceae</taxon>
        <taxon>Coccidioides</taxon>
    </lineage>
</organism>
<dbReference type="Gene3D" id="2.40.30.10">
    <property type="entry name" value="Translation factors"/>
    <property type="match status" value="1"/>
</dbReference>
<feature type="transmembrane region" description="Helical" evidence="11">
    <location>
        <begin position="162"/>
        <end position="180"/>
    </location>
</feature>
<keyword evidence="2" id="KW-0349">Heme</keyword>
<dbReference type="PANTHER" id="PTHR11972:SF153">
    <property type="entry name" value="SUPEROXIDE-GENERATING NADPH OXIDASE HEAVY CHAIN SUBUNIT A"/>
    <property type="match status" value="1"/>
</dbReference>
<dbReference type="InterPro" id="IPR013130">
    <property type="entry name" value="Fe3_Rdtase_TM_dom"/>
</dbReference>
<keyword evidence="14" id="KW-1185">Reference proteome</keyword>
<dbReference type="CDD" id="cd06186">
    <property type="entry name" value="NOX_Duox_like_FAD_NADP"/>
    <property type="match status" value="1"/>
</dbReference>
<dbReference type="InterPro" id="IPR050369">
    <property type="entry name" value="RBOH/FRE"/>
</dbReference>
<feature type="transmembrane region" description="Helical" evidence="11">
    <location>
        <begin position="431"/>
        <end position="453"/>
    </location>
</feature>
<dbReference type="SUPFAM" id="SSF63380">
    <property type="entry name" value="Riboflavin synthase domain-like"/>
    <property type="match status" value="1"/>
</dbReference>
<evidence type="ECO:0000256" key="11">
    <source>
        <dbReference type="SAM" id="Phobius"/>
    </source>
</evidence>
<dbReference type="OMA" id="DENQAIH"/>
<dbReference type="InterPro" id="IPR017938">
    <property type="entry name" value="Riboflavin_synthase-like_b-brl"/>
</dbReference>
<evidence type="ECO:0000256" key="7">
    <source>
        <dbReference type="ARBA" id="ARBA00023002"/>
    </source>
</evidence>
<dbReference type="GO" id="GO:0016175">
    <property type="term" value="F:superoxide-generating NAD(P)H oxidase activity"/>
    <property type="evidence" value="ECO:0007669"/>
    <property type="project" value="TreeGrafter"/>
</dbReference>